<accession>A0A6G6Y772</accession>
<dbReference type="Proteomes" id="UP000501568">
    <property type="component" value="Chromosome"/>
</dbReference>
<dbReference type="InterPro" id="IPR001753">
    <property type="entry name" value="Enoyl-CoA_hydra/iso"/>
</dbReference>
<comment type="subcellular location">
    <subcellularLocation>
        <location evidence="1">Peroxisome</location>
    </subcellularLocation>
</comment>
<comment type="similarity">
    <text evidence="2">Belongs to the enoyl-CoA hydratase/isomerase family.</text>
</comment>
<dbReference type="PANTHER" id="PTHR43684:SF1">
    <property type="entry name" value="ENOYL-COA DELTA ISOMERASE 2"/>
    <property type="match status" value="1"/>
</dbReference>
<proteinExistence type="inferred from homology"/>
<keyword evidence="4" id="KW-0413">Isomerase</keyword>
<dbReference type="InterPro" id="IPR014748">
    <property type="entry name" value="Enoyl-CoA_hydra_C"/>
</dbReference>
<dbReference type="PANTHER" id="PTHR43684">
    <property type="match status" value="1"/>
</dbReference>
<dbReference type="CDD" id="cd06558">
    <property type="entry name" value="crotonase-like"/>
    <property type="match status" value="1"/>
</dbReference>
<evidence type="ECO:0000256" key="3">
    <source>
        <dbReference type="ARBA" id="ARBA00023140"/>
    </source>
</evidence>
<reference evidence="5 6" key="1">
    <citation type="submission" date="2020-02" db="EMBL/GenBank/DDBJ databases">
        <authorList>
            <person name="Zheng R.K."/>
            <person name="Sun C.M."/>
        </authorList>
    </citation>
    <scope>NUCLEOTIDE SEQUENCE [LARGE SCALE GENOMIC DNA]</scope>
    <source>
        <strain evidence="6">zrk23</strain>
    </source>
</reference>
<dbReference type="GO" id="GO:0004165">
    <property type="term" value="F:delta(3)-delta(2)-enoyl-CoA isomerase activity"/>
    <property type="evidence" value="ECO:0007669"/>
    <property type="project" value="UniProtKB-ARBA"/>
</dbReference>
<name>A0A6G6Y772_9SPHN</name>
<keyword evidence="3" id="KW-0576">Peroxisome</keyword>
<protein>
    <submittedName>
        <fullName evidence="5">Enoyl-CoA hydratase</fullName>
    </submittedName>
</protein>
<dbReference type="Gene3D" id="1.10.12.10">
    <property type="entry name" value="Lyase 2-enoyl-coa Hydratase, Chain A, domain 2"/>
    <property type="match status" value="1"/>
</dbReference>
<evidence type="ECO:0000313" key="5">
    <source>
        <dbReference type="EMBL" id="QIG80759.1"/>
    </source>
</evidence>
<dbReference type="AlphaFoldDB" id="A0A6G6Y772"/>
<evidence type="ECO:0000256" key="2">
    <source>
        <dbReference type="ARBA" id="ARBA00005254"/>
    </source>
</evidence>
<organism evidence="5 6">
    <name type="scientific">Stakelama tenebrarum</name>
    <dbReference type="NCBI Taxonomy" id="2711215"/>
    <lineage>
        <taxon>Bacteria</taxon>
        <taxon>Pseudomonadati</taxon>
        <taxon>Pseudomonadota</taxon>
        <taxon>Alphaproteobacteria</taxon>
        <taxon>Sphingomonadales</taxon>
        <taxon>Sphingomonadaceae</taxon>
        <taxon>Stakelama</taxon>
    </lineage>
</organism>
<evidence type="ECO:0000256" key="1">
    <source>
        <dbReference type="ARBA" id="ARBA00004275"/>
    </source>
</evidence>
<dbReference type="RefSeq" id="WP_165327767.1">
    <property type="nucleotide sequence ID" value="NZ_CP049109.1"/>
</dbReference>
<dbReference type="EMBL" id="CP049109">
    <property type="protein sequence ID" value="QIG80759.1"/>
    <property type="molecule type" value="Genomic_DNA"/>
</dbReference>
<evidence type="ECO:0000313" key="6">
    <source>
        <dbReference type="Proteomes" id="UP000501568"/>
    </source>
</evidence>
<dbReference type="InterPro" id="IPR051053">
    <property type="entry name" value="ECH/Chromodomain_protein"/>
</dbReference>
<sequence>MTDSILLERDNGVARITLNRPDVGNALDIPMSRALMEAAIEVDEDDSVRCVLITGAGKLFCAGGDVAAFSGAGEKLPAFLKEITAYVHAAVTRFARMDKPVVTAVNGSVAGAGIGLAILGDIALADPRASYMLAYTAIGLSPDGGTTWMLPRLIGLRRAQELCLRNRRIGAAEAAEIGLATRMVDEGALMDEANALAAELAASATPALGVTRKLLLDSTSNSLEAQLEAESRGISGLARTPQGKEGVASFVEKRKPDFTKGH</sequence>
<gene>
    <name evidence="5" type="ORF">G5C33_13835</name>
</gene>
<dbReference type="SUPFAM" id="SSF52096">
    <property type="entry name" value="ClpP/crotonase"/>
    <property type="match status" value="1"/>
</dbReference>
<evidence type="ECO:0000256" key="4">
    <source>
        <dbReference type="ARBA" id="ARBA00023235"/>
    </source>
</evidence>
<dbReference type="Gene3D" id="3.90.226.10">
    <property type="entry name" value="2-enoyl-CoA Hydratase, Chain A, domain 1"/>
    <property type="match status" value="1"/>
</dbReference>
<dbReference type="KEGG" id="spzr:G5C33_13835"/>
<dbReference type="Pfam" id="PF00378">
    <property type="entry name" value="ECH_1"/>
    <property type="match status" value="1"/>
</dbReference>
<dbReference type="InterPro" id="IPR029045">
    <property type="entry name" value="ClpP/crotonase-like_dom_sf"/>
</dbReference>
<keyword evidence="6" id="KW-1185">Reference proteome</keyword>